<dbReference type="AlphaFoldDB" id="A0A915JGH1"/>
<accession>A0A915JGH1</accession>
<evidence type="ECO:0000313" key="1">
    <source>
        <dbReference type="Proteomes" id="UP000887565"/>
    </source>
</evidence>
<keyword evidence="1" id="KW-1185">Reference proteome</keyword>
<dbReference type="Proteomes" id="UP000887565">
    <property type="component" value="Unplaced"/>
</dbReference>
<evidence type="ECO:0000313" key="2">
    <source>
        <dbReference type="WBParaSite" id="nRc.2.0.1.t25092-RA"/>
    </source>
</evidence>
<dbReference type="WBParaSite" id="nRc.2.0.1.t25092-RA">
    <property type="protein sequence ID" value="nRc.2.0.1.t25092-RA"/>
    <property type="gene ID" value="nRc.2.0.1.g25092"/>
</dbReference>
<reference evidence="2" key="1">
    <citation type="submission" date="2022-11" db="UniProtKB">
        <authorList>
            <consortium name="WormBaseParasite"/>
        </authorList>
    </citation>
    <scope>IDENTIFICATION</scope>
</reference>
<sequence length="86" mass="9599">MSVYAPKAENIGKAVPPPLNAVVPYWLLIGVFGDDIGILECKEGPSIFFAENLSQGRSNPSEIVSESETRLCFFNQYFVCNIYMMM</sequence>
<proteinExistence type="predicted"/>
<organism evidence="1 2">
    <name type="scientific">Romanomermis culicivorax</name>
    <name type="common">Nematode worm</name>
    <dbReference type="NCBI Taxonomy" id="13658"/>
    <lineage>
        <taxon>Eukaryota</taxon>
        <taxon>Metazoa</taxon>
        <taxon>Ecdysozoa</taxon>
        <taxon>Nematoda</taxon>
        <taxon>Enoplea</taxon>
        <taxon>Dorylaimia</taxon>
        <taxon>Mermithida</taxon>
        <taxon>Mermithoidea</taxon>
        <taxon>Mermithidae</taxon>
        <taxon>Romanomermis</taxon>
    </lineage>
</organism>
<protein>
    <submittedName>
        <fullName evidence="2">Uncharacterized protein</fullName>
    </submittedName>
</protein>
<name>A0A915JGH1_ROMCU</name>